<dbReference type="InterPro" id="IPR032808">
    <property type="entry name" value="DoxX"/>
</dbReference>
<dbReference type="PANTHER" id="PTHR33452">
    <property type="entry name" value="OXIDOREDUCTASE CATD-RELATED"/>
    <property type="match status" value="1"/>
</dbReference>
<evidence type="ECO:0000256" key="1">
    <source>
        <dbReference type="ARBA" id="ARBA00004651"/>
    </source>
</evidence>
<evidence type="ECO:0000256" key="7">
    <source>
        <dbReference type="SAM" id="Phobius"/>
    </source>
</evidence>
<evidence type="ECO:0000313" key="8">
    <source>
        <dbReference type="EMBL" id="MCC8361572.1"/>
    </source>
</evidence>
<evidence type="ECO:0000313" key="9">
    <source>
        <dbReference type="Proteomes" id="UP001165293"/>
    </source>
</evidence>
<comment type="similarity">
    <text evidence="2">Belongs to the DoxX family.</text>
</comment>
<comment type="subcellular location">
    <subcellularLocation>
        <location evidence="1">Cell membrane</location>
        <topology evidence="1">Multi-pass membrane protein</topology>
    </subcellularLocation>
</comment>
<evidence type="ECO:0000256" key="5">
    <source>
        <dbReference type="ARBA" id="ARBA00022989"/>
    </source>
</evidence>
<evidence type="ECO:0000256" key="3">
    <source>
        <dbReference type="ARBA" id="ARBA00022475"/>
    </source>
</evidence>
<keyword evidence="3" id="KW-1003">Cell membrane</keyword>
<feature type="transmembrane region" description="Helical" evidence="7">
    <location>
        <begin position="133"/>
        <end position="150"/>
    </location>
</feature>
<dbReference type="RefSeq" id="WP_230525227.1">
    <property type="nucleotide sequence ID" value="NZ_JAJGAK010000001.1"/>
</dbReference>
<keyword evidence="6 7" id="KW-0472">Membrane</keyword>
<reference evidence="8" key="1">
    <citation type="submission" date="2021-10" db="EMBL/GenBank/DDBJ databases">
        <authorList>
            <person name="Lyu M."/>
            <person name="Wang X."/>
            <person name="Meng X."/>
            <person name="Xu K."/>
        </authorList>
    </citation>
    <scope>NUCLEOTIDE SEQUENCE</scope>
    <source>
        <strain evidence="8">A6</strain>
    </source>
</reference>
<keyword evidence="4 7" id="KW-0812">Transmembrane</keyword>
<proteinExistence type="inferred from homology"/>
<dbReference type="PANTHER" id="PTHR33452:SF7">
    <property type="entry name" value="DOXX FAMILY PROTEIN"/>
    <property type="match status" value="1"/>
</dbReference>
<dbReference type="Pfam" id="PF07681">
    <property type="entry name" value="DoxX"/>
    <property type="match status" value="1"/>
</dbReference>
<accession>A0ABS8JD95</accession>
<dbReference type="EMBL" id="JAJGAK010000001">
    <property type="protein sequence ID" value="MCC8361572.1"/>
    <property type="molecule type" value="Genomic_DNA"/>
</dbReference>
<name>A0ABS8JD95_9GAMM</name>
<keyword evidence="5 7" id="KW-1133">Transmembrane helix</keyword>
<dbReference type="InterPro" id="IPR051907">
    <property type="entry name" value="DoxX-like_oxidoreductase"/>
</dbReference>
<organism evidence="8 9">
    <name type="scientific">Noviluteimonas lactosilytica</name>
    <dbReference type="NCBI Taxonomy" id="2888523"/>
    <lineage>
        <taxon>Bacteria</taxon>
        <taxon>Pseudomonadati</taxon>
        <taxon>Pseudomonadota</taxon>
        <taxon>Gammaproteobacteria</taxon>
        <taxon>Lysobacterales</taxon>
        <taxon>Lysobacteraceae</taxon>
        <taxon>Noviluteimonas</taxon>
    </lineage>
</organism>
<sequence length="175" mass="19357">MSLSTLHKAHASITRRLDGAGHWVAPLGLRAILAWEFFEAGREKLYGDNWFADIADKFPLPFSLLSANLNWTLATWVELIGAAALLLGVGTRFAAISLFVLTIVAIDAVHWPAQWSSFAELWQGYAITDDGFGNYKLPLLFLLMLVPLMFNGGGRFSVDHLVSNLYRPRDATHAA</sequence>
<keyword evidence="9" id="KW-1185">Reference proteome</keyword>
<evidence type="ECO:0000256" key="6">
    <source>
        <dbReference type="ARBA" id="ARBA00023136"/>
    </source>
</evidence>
<protein>
    <submittedName>
        <fullName evidence="8">DoxX family protein</fullName>
    </submittedName>
</protein>
<gene>
    <name evidence="8" type="ORF">LK996_00540</name>
</gene>
<evidence type="ECO:0000256" key="4">
    <source>
        <dbReference type="ARBA" id="ARBA00022692"/>
    </source>
</evidence>
<comment type="caution">
    <text evidence="8">The sequence shown here is derived from an EMBL/GenBank/DDBJ whole genome shotgun (WGS) entry which is preliminary data.</text>
</comment>
<dbReference type="Proteomes" id="UP001165293">
    <property type="component" value="Unassembled WGS sequence"/>
</dbReference>
<evidence type="ECO:0000256" key="2">
    <source>
        <dbReference type="ARBA" id="ARBA00006679"/>
    </source>
</evidence>
<feature type="transmembrane region" description="Helical" evidence="7">
    <location>
        <begin position="94"/>
        <end position="113"/>
    </location>
</feature>